<gene>
    <name evidence="1" type="ORF">LEP1GSC194_3568</name>
</gene>
<sequence>MFLVTKTDTIREVDDDMNFNNLTYLLTKTEENKEQDE</sequence>
<evidence type="ECO:0000313" key="1">
    <source>
        <dbReference type="EMBL" id="EMJ95480.1"/>
    </source>
</evidence>
<protein>
    <submittedName>
        <fullName evidence="1">Uncharacterized protein</fullName>
    </submittedName>
</protein>
<accession>M6DAE5</accession>
<organism evidence="1 2">
    <name type="scientific">Leptospira alstonii serovar Sichuan str. 79601</name>
    <dbReference type="NCBI Taxonomy" id="1218565"/>
    <lineage>
        <taxon>Bacteria</taxon>
        <taxon>Pseudomonadati</taxon>
        <taxon>Spirochaetota</taxon>
        <taxon>Spirochaetia</taxon>
        <taxon>Leptospirales</taxon>
        <taxon>Leptospiraceae</taxon>
        <taxon>Leptospira</taxon>
    </lineage>
</organism>
<evidence type="ECO:0000313" key="2">
    <source>
        <dbReference type="Proteomes" id="UP000011988"/>
    </source>
</evidence>
<proteinExistence type="predicted"/>
<dbReference type="EMBL" id="ANIK01000035">
    <property type="protein sequence ID" value="EMJ95480.1"/>
    <property type="molecule type" value="Genomic_DNA"/>
</dbReference>
<reference evidence="1 2" key="1">
    <citation type="submission" date="2013-01" db="EMBL/GenBank/DDBJ databases">
        <authorList>
            <person name="Harkins D.M."/>
            <person name="Durkin A.S."/>
            <person name="Brinkac L.M."/>
            <person name="Haft D.H."/>
            <person name="Selengut J.D."/>
            <person name="Sanka R."/>
            <person name="DePew J."/>
            <person name="Purushe J."/>
            <person name="Galloway R.L."/>
            <person name="Vinetz J.M."/>
            <person name="Sutton G.G."/>
            <person name="Nierman W.C."/>
            <person name="Fouts D.E."/>
        </authorList>
    </citation>
    <scope>NUCLEOTIDE SEQUENCE [LARGE SCALE GENOMIC DNA]</scope>
    <source>
        <strain evidence="1 2">79601</strain>
    </source>
</reference>
<dbReference type="Proteomes" id="UP000011988">
    <property type="component" value="Unassembled WGS sequence"/>
</dbReference>
<comment type="caution">
    <text evidence="1">The sequence shown here is derived from an EMBL/GenBank/DDBJ whole genome shotgun (WGS) entry which is preliminary data.</text>
</comment>
<name>M6DAE5_9LEPT</name>
<dbReference type="AlphaFoldDB" id="M6DAE5"/>